<reference evidence="2 4" key="1">
    <citation type="submission" date="2015-07" db="EMBL/GenBank/DDBJ databases">
        <title>Genome of Polaribacter dokdonenesis DSW-5, isolated from seawater off Dokdo in Korea.</title>
        <authorList>
            <person name="Yoon K."/>
            <person name="Song J.Y."/>
            <person name="Kim J.F."/>
        </authorList>
    </citation>
    <scope>NUCLEOTIDE SEQUENCE [LARGE SCALE GENOMIC DNA]</scope>
    <source>
        <strain evidence="2 4">DSW-5</strain>
    </source>
</reference>
<dbReference type="Proteomes" id="UP000037716">
    <property type="component" value="Unassembled WGS sequence"/>
</dbReference>
<accession>A0A0M9CGY8</accession>
<dbReference type="SUPFAM" id="SSF54631">
    <property type="entry name" value="CBS-domain pair"/>
    <property type="match status" value="1"/>
</dbReference>
<evidence type="ECO:0000313" key="2">
    <source>
        <dbReference type="EMBL" id="KOY51959.1"/>
    </source>
</evidence>
<keyword evidence="5" id="KW-1185">Reference proteome</keyword>
<dbReference type="InterPro" id="IPR046342">
    <property type="entry name" value="CBS_dom_sf"/>
</dbReference>
<dbReference type="InterPro" id="IPR000644">
    <property type="entry name" value="CBS_dom"/>
</dbReference>
<organism evidence="2 4">
    <name type="scientific">Polaribacter dokdonensis DSW-5</name>
    <dbReference type="NCBI Taxonomy" id="1300348"/>
    <lineage>
        <taxon>Bacteria</taxon>
        <taxon>Pseudomonadati</taxon>
        <taxon>Bacteroidota</taxon>
        <taxon>Flavobacteriia</taxon>
        <taxon>Flavobacteriales</taxon>
        <taxon>Flavobacteriaceae</taxon>
    </lineage>
</organism>
<dbReference type="EMBL" id="LGBR01000001">
    <property type="protein sequence ID" value="KOY51959.1"/>
    <property type="molecule type" value="Genomic_DNA"/>
</dbReference>
<dbReference type="STRING" id="1300348.I602_1519"/>
<dbReference type="Gene3D" id="3.10.580.10">
    <property type="entry name" value="CBS-domain"/>
    <property type="match status" value="1"/>
</dbReference>
<gene>
    <name evidence="2" type="ORF">I602_1519</name>
    <name evidence="3" type="ORF">SAMN05444353_0247</name>
</gene>
<dbReference type="Proteomes" id="UP000183071">
    <property type="component" value="Unassembled WGS sequence"/>
</dbReference>
<protein>
    <submittedName>
        <fullName evidence="2">Acetoin utilization protein</fullName>
    </submittedName>
    <submittedName>
        <fullName evidence="3">CBS domain-containing protein</fullName>
    </submittedName>
</protein>
<dbReference type="AlphaFoldDB" id="A0A0M9CGY8"/>
<evidence type="ECO:0000313" key="3">
    <source>
        <dbReference type="EMBL" id="SED98986.1"/>
    </source>
</evidence>
<dbReference type="OrthoDB" id="1523762at2"/>
<sequence>MNINDYILKEIKAFHLKDSVKKAQKLFKNYPITHFPVVENEKLLGSFAEDDIQTLENKEEELVAHSYLLNSFFADEKATVLELLKIFADNNTTIIPVLNKDKNYIGYYDLCDVLDVFSTSPFMIEESETLIVEKLELDYSMGEVSQIVEANGGKLLGVYISEKSKDFVQVTLKIVSDEINEIIQTFRRYDYKIVSNHENDIYLEDLKNRSDYLQKYLEM</sequence>
<dbReference type="PATRIC" id="fig|1300348.6.peg.1518"/>
<feature type="domain" description="CBS" evidence="1">
    <location>
        <begin position="5"/>
        <end position="52"/>
    </location>
</feature>
<dbReference type="EMBL" id="FNUE01000001">
    <property type="protein sequence ID" value="SED98986.1"/>
    <property type="molecule type" value="Genomic_DNA"/>
</dbReference>
<dbReference type="RefSeq" id="WP_053974101.1">
    <property type="nucleotide sequence ID" value="NZ_FNUE01000001.1"/>
</dbReference>
<proteinExistence type="predicted"/>
<dbReference type="Pfam" id="PF00571">
    <property type="entry name" value="CBS"/>
    <property type="match status" value="2"/>
</dbReference>
<reference evidence="3 5" key="2">
    <citation type="submission" date="2016-10" db="EMBL/GenBank/DDBJ databases">
        <authorList>
            <person name="Varghese N."/>
            <person name="Submissions S."/>
        </authorList>
    </citation>
    <scope>NUCLEOTIDE SEQUENCE [LARGE SCALE GENOMIC DNA]</scope>
    <source>
        <strain evidence="3 5">DSW-5</strain>
    </source>
</reference>
<feature type="domain" description="CBS" evidence="1">
    <location>
        <begin position="73"/>
        <end position="117"/>
    </location>
</feature>
<comment type="caution">
    <text evidence="2">The sequence shown here is derived from an EMBL/GenBank/DDBJ whole genome shotgun (WGS) entry which is preliminary data.</text>
</comment>
<name>A0A0M9CGY8_9FLAO</name>
<evidence type="ECO:0000313" key="4">
    <source>
        <dbReference type="Proteomes" id="UP000037716"/>
    </source>
</evidence>
<evidence type="ECO:0000313" key="5">
    <source>
        <dbReference type="Proteomes" id="UP000183071"/>
    </source>
</evidence>
<evidence type="ECO:0000259" key="1">
    <source>
        <dbReference type="Pfam" id="PF00571"/>
    </source>
</evidence>